<comment type="subcellular location">
    <subcellularLocation>
        <location evidence="1">Cell membrane</location>
        <topology evidence="1">Multi-pass membrane protein</topology>
    </subcellularLocation>
</comment>
<evidence type="ECO:0000256" key="4">
    <source>
        <dbReference type="ARBA" id="ARBA00022989"/>
    </source>
</evidence>
<keyword evidence="2" id="KW-1003">Cell membrane</keyword>
<dbReference type="InterPro" id="IPR038766">
    <property type="entry name" value="Membrane_comp_ABC_pdt"/>
</dbReference>
<dbReference type="Proteomes" id="UP001500063">
    <property type="component" value="Unassembled WGS sequence"/>
</dbReference>
<keyword evidence="3 6" id="KW-0812">Transmembrane</keyword>
<keyword evidence="5 6" id="KW-0472">Membrane</keyword>
<feature type="domain" description="ABC3 transporter permease C-terminal" evidence="7">
    <location>
        <begin position="512"/>
        <end position="625"/>
    </location>
</feature>
<feature type="transmembrane region" description="Helical" evidence="6">
    <location>
        <begin position="509"/>
        <end position="530"/>
    </location>
</feature>
<feature type="transmembrane region" description="Helical" evidence="6">
    <location>
        <begin position="250"/>
        <end position="269"/>
    </location>
</feature>
<keyword evidence="9" id="KW-1185">Reference proteome</keyword>
<feature type="transmembrane region" description="Helical" evidence="6">
    <location>
        <begin position="601"/>
        <end position="623"/>
    </location>
</feature>
<evidence type="ECO:0000313" key="9">
    <source>
        <dbReference type="Proteomes" id="UP001500063"/>
    </source>
</evidence>
<gene>
    <name evidence="8" type="ORF">GCM10010319_06620</name>
</gene>
<evidence type="ECO:0000256" key="3">
    <source>
        <dbReference type="ARBA" id="ARBA00022692"/>
    </source>
</evidence>
<protein>
    <recommendedName>
        <fullName evidence="7">ABC3 transporter permease C-terminal domain-containing protein</fullName>
    </recommendedName>
</protein>
<feature type="transmembrane region" description="Helical" evidence="6">
    <location>
        <begin position="16"/>
        <end position="39"/>
    </location>
</feature>
<name>A0ABP3G2V7_9ACTN</name>
<dbReference type="EMBL" id="BAAABW010000002">
    <property type="protein sequence ID" value="GAA0333343.1"/>
    <property type="molecule type" value="Genomic_DNA"/>
</dbReference>
<evidence type="ECO:0000313" key="8">
    <source>
        <dbReference type="EMBL" id="GAA0333343.1"/>
    </source>
</evidence>
<feature type="transmembrane region" description="Helical" evidence="6">
    <location>
        <begin position="109"/>
        <end position="131"/>
    </location>
</feature>
<evidence type="ECO:0000259" key="7">
    <source>
        <dbReference type="Pfam" id="PF02687"/>
    </source>
</evidence>
<evidence type="ECO:0000256" key="1">
    <source>
        <dbReference type="ARBA" id="ARBA00004651"/>
    </source>
</evidence>
<dbReference type="PANTHER" id="PTHR30287">
    <property type="entry name" value="MEMBRANE COMPONENT OF PREDICTED ABC SUPERFAMILY METABOLITE UPTAKE TRANSPORTER"/>
    <property type="match status" value="1"/>
</dbReference>
<accession>A0ABP3G2V7</accession>
<dbReference type="Pfam" id="PF02687">
    <property type="entry name" value="FtsX"/>
    <property type="match status" value="2"/>
</dbReference>
<proteinExistence type="predicted"/>
<feature type="transmembrane region" description="Helical" evidence="6">
    <location>
        <begin position="151"/>
        <end position="170"/>
    </location>
</feature>
<feature type="transmembrane region" description="Helical" evidence="6">
    <location>
        <begin position="200"/>
        <end position="219"/>
    </location>
</feature>
<organism evidence="8 9">
    <name type="scientific">Streptomyces blastmyceticus</name>
    <dbReference type="NCBI Taxonomy" id="68180"/>
    <lineage>
        <taxon>Bacteria</taxon>
        <taxon>Bacillati</taxon>
        <taxon>Actinomycetota</taxon>
        <taxon>Actinomycetes</taxon>
        <taxon>Kitasatosporales</taxon>
        <taxon>Streptomycetaceae</taxon>
        <taxon>Streptomyces</taxon>
    </lineage>
</organism>
<feature type="transmembrane region" description="Helical" evidence="6">
    <location>
        <begin position="281"/>
        <end position="301"/>
    </location>
</feature>
<reference evidence="9" key="1">
    <citation type="journal article" date="2019" name="Int. J. Syst. Evol. Microbiol.">
        <title>The Global Catalogue of Microorganisms (GCM) 10K type strain sequencing project: providing services to taxonomists for standard genome sequencing and annotation.</title>
        <authorList>
            <consortium name="The Broad Institute Genomics Platform"/>
            <consortium name="The Broad Institute Genome Sequencing Center for Infectious Disease"/>
            <person name="Wu L."/>
            <person name="Ma J."/>
        </authorList>
    </citation>
    <scope>NUCLEOTIDE SEQUENCE [LARGE SCALE GENOMIC DNA]</scope>
    <source>
        <strain evidence="9">JCM 4565</strain>
    </source>
</reference>
<comment type="caution">
    <text evidence="8">The sequence shown here is derived from an EMBL/GenBank/DDBJ whole genome shotgun (WGS) entry which is preliminary data.</text>
</comment>
<evidence type="ECO:0000256" key="5">
    <source>
        <dbReference type="ARBA" id="ARBA00023136"/>
    </source>
</evidence>
<feature type="transmembrane region" description="Helical" evidence="6">
    <location>
        <begin position="225"/>
        <end position="243"/>
    </location>
</feature>
<dbReference type="InterPro" id="IPR003838">
    <property type="entry name" value="ABC3_permease_C"/>
</dbReference>
<evidence type="ECO:0000256" key="6">
    <source>
        <dbReference type="SAM" id="Phobius"/>
    </source>
</evidence>
<keyword evidence="4 6" id="KW-1133">Transmembrane helix</keyword>
<feature type="transmembrane region" description="Helical" evidence="6">
    <location>
        <begin position="561"/>
        <end position="580"/>
    </location>
</feature>
<dbReference type="PANTHER" id="PTHR30287:SF1">
    <property type="entry name" value="INNER MEMBRANE PROTEIN"/>
    <property type="match status" value="1"/>
</dbReference>
<feature type="domain" description="ABC3 transporter permease C-terminal" evidence="7">
    <location>
        <begin position="61"/>
        <end position="178"/>
    </location>
</feature>
<dbReference type="RefSeq" id="WP_344115829.1">
    <property type="nucleotide sequence ID" value="NZ_BAAABW010000002.1"/>
</dbReference>
<sequence length="635" mass="66468">MILLQLAWQTVRARKVSFAGSFTAMVCAQALITACAVLLESGNRTPAGQGGTDMVSFAVPFGFICLFVAAFAVSGTFSLSVQQRTREIALLRAVAATPGQVRRLIGLEALVVTVTAVVPGCGLGVLIAAGIRSVLVDRSMVPDAFRLSIGPLSLLSAVAICWVTAEVAVWGSGRRASRVRAVQALGEAAMPNRRAGVVRTAIGLAVLAGGIWGLSAIAGSEQSDAANTATGMVMVLMVAVALLAPWIGRLAGFAFGILCHVLFPGVGFLVRANLNLGHRRLAAAVVPLALTVAFAAVALLVPQMKWREYQRQDNERMVADHLVQASGKGLPVTAAPTVSRLPGTVTAVGTTATYVEILTGDGPDAAGSTATAQAVTEGRLGQVLDLGPAEGSLDGLGLHDIALSERVAHRSHARVGDELRVRMPDFRTERVRVAAVYTRSRGFGDAVLSQQLYAAHPVGTPQGPDTVYVRTAADNSLAALRRDHPTWRVLDRTEYRAEAKRRQDASMTATYLLLVVVTVFTSISVVNTSVMTTMERSREFALLRLVGATREQVVRMMRLESAVTVLAALLVGAAVAWGVLTTVSRSLTGSADPHVSTATTALILAGSGALALATGILVTRIALRQGPSAALRGAE</sequence>
<evidence type="ECO:0000256" key="2">
    <source>
        <dbReference type="ARBA" id="ARBA00022475"/>
    </source>
</evidence>
<feature type="transmembrane region" description="Helical" evidence="6">
    <location>
        <begin position="59"/>
        <end position="81"/>
    </location>
</feature>